<evidence type="ECO:0000313" key="2">
    <source>
        <dbReference type="EMBL" id="WIY26096.1"/>
    </source>
</evidence>
<gene>
    <name evidence="2" type="ORF">QPJ95_03980</name>
</gene>
<dbReference type="KEGG" id="ppso:QPJ95_03980"/>
<proteinExistence type="predicted"/>
<feature type="transmembrane region" description="Helical" evidence="1">
    <location>
        <begin position="35"/>
        <end position="55"/>
    </location>
</feature>
<keyword evidence="1" id="KW-1133">Transmembrane helix</keyword>
<dbReference type="Proteomes" id="UP001238334">
    <property type="component" value="Chromosome"/>
</dbReference>
<keyword evidence="3" id="KW-1185">Reference proteome</keyword>
<organism evidence="2 3">
    <name type="scientific">Parasedimentitalea psychrophila</name>
    <dbReference type="NCBI Taxonomy" id="2997337"/>
    <lineage>
        <taxon>Bacteria</taxon>
        <taxon>Pseudomonadati</taxon>
        <taxon>Pseudomonadota</taxon>
        <taxon>Alphaproteobacteria</taxon>
        <taxon>Rhodobacterales</taxon>
        <taxon>Paracoccaceae</taxon>
        <taxon>Parasedimentitalea</taxon>
    </lineage>
</organism>
<name>A0A9Y2KZT7_9RHOB</name>
<dbReference type="EMBL" id="CP127247">
    <property type="protein sequence ID" value="WIY26096.1"/>
    <property type="molecule type" value="Genomic_DNA"/>
</dbReference>
<dbReference type="RefSeq" id="WP_270919054.1">
    <property type="nucleotide sequence ID" value="NZ_CP127247.1"/>
</dbReference>
<keyword evidence="1" id="KW-0472">Membrane</keyword>
<protein>
    <submittedName>
        <fullName evidence="2">DUF4381 domain-containing protein</fullName>
    </submittedName>
</protein>
<reference evidence="2 3" key="1">
    <citation type="submission" date="2023-06" db="EMBL/GenBank/DDBJ databases">
        <title>Parasedimentitalea psychrophila sp. nov., a psychrophilic bacterium isolated from deep-sea sediment.</title>
        <authorList>
            <person name="Li A."/>
        </authorList>
    </citation>
    <scope>NUCLEOTIDE SEQUENCE [LARGE SCALE GENOMIC DNA]</scope>
    <source>
        <strain evidence="2 3">QS115</strain>
    </source>
</reference>
<evidence type="ECO:0000256" key="1">
    <source>
        <dbReference type="SAM" id="Phobius"/>
    </source>
</evidence>
<sequence length="160" mass="17248">MTEGATTEPVNLVDLIEQLVSPSEPPAISMVPQTAGWIVLAVGLASIAGLSLWRWHRHHKANAYRRAALAELDRVGSDPVAIAEILRRTALTAYPRTEVAALCGADWLGFLDATVGGTAFREGQGRIVAEAPYHPGLVGSVALRDLATQWIRHHRREAAS</sequence>
<dbReference type="Pfam" id="PF14316">
    <property type="entry name" value="DUF4381"/>
    <property type="match status" value="1"/>
</dbReference>
<keyword evidence="1" id="KW-0812">Transmembrane</keyword>
<evidence type="ECO:0000313" key="3">
    <source>
        <dbReference type="Proteomes" id="UP001238334"/>
    </source>
</evidence>
<accession>A0A9Y2KZT7</accession>
<dbReference type="InterPro" id="IPR025489">
    <property type="entry name" value="DUF4381"/>
</dbReference>
<dbReference type="AlphaFoldDB" id="A0A9Y2KZT7"/>